<accession>A0A1J8QG62</accession>
<dbReference type="OrthoDB" id="10504376at2759"/>
<comment type="caution">
    <text evidence="1">The sequence shown here is derived from an EMBL/GenBank/DDBJ whole genome shotgun (WGS) entry which is preliminary data.</text>
</comment>
<dbReference type="EMBL" id="LVVM01004582">
    <property type="protein sequence ID" value="OJA12577.1"/>
    <property type="molecule type" value="Genomic_DNA"/>
</dbReference>
<name>A0A1J8QG62_9AGAM</name>
<proteinExistence type="predicted"/>
<dbReference type="AlphaFoldDB" id="A0A1J8QG62"/>
<reference evidence="1 2" key="1">
    <citation type="submission" date="2016-03" db="EMBL/GenBank/DDBJ databases">
        <title>Comparative genomics of the ectomycorrhizal sister species Rhizopogon vinicolor and Rhizopogon vesiculosus (Basidiomycota: Boletales) reveals a divergence of the mating type B locus.</title>
        <authorList>
            <person name="Mujic A.B."/>
            <person name="Kuo A."/>
            <person name="Tritt A."/>
            <person name="Lipzen A."/>
            <person name="Chen C."/>
            <person name="Johnson J."/>
            <person name="Sharma A."/>
            <person name="Barry K."/>
            <person name="Grigoriev I.V."/>
            <person name="Spatafora J.W."/>
        </authorList>
    </citation>
    <scope>NUCLEOTIDE SEQUENCE [LARGE SCALE GENOMIC DNA]</scope>
    <source>
        <strain evidence="1 2">AM-OR11-056</strain>
    </source>
</reference>
<protein>
    <submittedName>
        <fullName evidence="1">Uncharacterized protein</fullName>
    </submittedName>
</protein>
<evidence type="ECO:0000313" key="1">
    <source>
        <dbReference type="EMBL" id="OJA12577.1"/>
    </source>
</evidence>
<gene>
    <name evidence="1" type="ORF">AZE42_04940</name>
</gene>
<sequence>MFLLVQCVVFVTLYVAKVWIIKPRRPDDHRVPSFFYTVRPPLRKKHNFSSTTPILLFRPRSALNNPLLGRVIYGTEADLLPGPADAGTWHGDSILGEADMAHRASLEQYNVDAFSSHSSLKMVTPFTTISPCM</sequence>
<keyword evidence="2" id="KW-1185">Reference proteome</keyword>
<evidence type="ECO:0000313" key="2">
    <source>
        <dbReference type="Proteomes" id="UP000183567"/>
    </source>
</evidence>
<dbReference type="Proteomes" id="UP000183567">
    <property type="component" value="Unassembled WGS sequence"/>
</dbReference>
<organism evidence="1 2">
    <name type="scientific">Rhizopogon vesiculosus</name>
    <dbReference type="NCBI Taxonomy" id="180088"/>
    <lineage>
        <taxon>Eukaryota</taxon>
        <taxon>Fungi</taxon>
        <taxon>Dikarya</taxon>
        <taxon>Basidiomycota</taxon>
        <taxon>Agaricomycotina</taxon>
        <taxon>Agaricomycetes</taxon>
        <taxon>Agaricomycetidae</taxon>
        <taxon>Boletales</taxon>
        <taxon>Suillineae</taxon>
        <taxon>Rhizopogonaceae</taxon>
        <taxon>Rhizopogon</taxon>
    </lineage>
</organism>